<evidence type="ECO:0000256" key="1">
    <source>
        <dbReference type="SAM" id="Phobius"/>
    </source>
</evidence>
<keyword evidence="2" id="KW-0548">Nucleotidyltransferase</keyword>
<sequence length="288" mass="31762">MTKSPPPVLTPRAGKVVNTSEPMPKIVAVIPARGGSVSIPKKNIKLLLGRPLIDWVIKAARDSKIFAEIWVSTDDDLIAASAIKCGALVHRRAAHTATSTASTESALKDFADAHPDYEYMCLIQATSPLIRPEDFVEAMRIMRDQKADSLVTAVRAHRFLWSVDPTTKVAKAKNYEPLKRPRRQDWEGELVENGAFYYYTKAHWDATGCRLGGKLVLYEMAEHTFVELDSLVDWQMVSHMAYDFGYFPEDAPRQAPDMGGTAQSSTFAVGLATGFALAAGLAFLMGRK</sequence>
<dbReference type="PANTHER" id="PTHR21485:SF3">
    <property type="entry name" value="N-ACYLNEURAMINATE CYTIDYLYLTRANSFERASE"/>
    <property type="match status" value="1"/>
</dbReference>
<dbReference type="InterPro" id="IPR050793">
    <property type="entry name" value="CMP-NeuNAc_synthase"/>
</dbReference>
<dbReference type="Pfam" id="PF02348">
    <property type="entry name" value="CTP_transf_3"/>
    <property type="match status" value="1"/>
</dbReference>
<dbReference type="EMBL" id="JWZX01000205">
    <property type="protein sequence ID" value="KOO53498.1"/>
    <property type="molecule type" value="Genomic_DNA"/>
</dbReference>
<organism evidence="2 3">
    <name type="scientific">Chrysochromulina tobinii</name>
    <dbReference type="NCBI Taxonomy" id="1460289"/>
    <lineage>
        <taxon>Eukaryota</taxon>
        <taxon>Haptista</taxon>
        <taxon>Haptophyta</taxon>
        <taxon>Prymnesiophyceae</taxon>
        <taxon>Prymnesiales</taxon>
        <taxon>Chrysochromulinaceae</taxon>
        <taxon>Chrysochromulina</taxon>
    </lineage>
</organism>
<dbReference type="PANTHER" id="PTHR21485">
    <property type="entry name" value="HAD SUPERFAMILY MEMBERS CMAS AND KDSC"/>
    <property type="match status" value="1"/>
</dbReference>
<keyword evidence="1" id="KW-1133">Transmembrane helix</keyword>
<dbReference type="Gene3D" id="3.90.550.10">
    <property type="entry name" value="Spore Coat Polysaccharide Biosynthesis Protein SpsA, Chain A"/>
    <property type="match status" value="1"/>
</dbReference>
<keyword evidence="3" id="KW-1185">Reference proteome</keyword>
<comment type="caution">
    <text evidence="2">The sequence shown here is derived from an EMBL/GenBank/DDBJ whole genome shotgun (WGS) entry which is preliminary data.</text>
</comment>
<reference evidence="3" key="1">
    <citation type="journal article" date="2015" name="PLoS Genet.">
        <title>Genome Sequence and Transcriptome Analyses of Chrysochromulina tobin: Metabolic Tools for Enhanced Algal Fitness in the Prominent Order Prymnesiales (Haptophyceae).</title>
        <authorList>
            <person name="Hovde B.T."/>
            <person name="Deodato C.R."/>
            <person name="Hunsperger H.M."/>
            <person name="Ryken S.A."/>
            <person name="Yost W."/>
            <person name="Jha R.K."/>
            <person name="Patterson J."/>
            <person name="Monnat R.J. Jr."/>
            <person name="Barlow S.B."/>
            <person name="Starkenburg S.R."/>
            <person name="Cattolico R.A."/>
        </authorList>
    </citation>
    <scope>NUCLEOTIDE SEQUENCE</scope>
    <source>
        <strain evidence="3">CCMP291</strain>
    </source>
</reference>
<keyword evidence="1" id="KW-0812">Transmembrane</keyword>
<evidence type="ECO:0000313" key="2">
    <source>
        <dbReference type="EMBL" id="KOO53498.1"/>
    </source>
</evidence>
<protein>
    <submittedName>
        <fullName evidence="2">N-acylneuraminate cytidylyltransferase</fullName>
    </submittedName>
</protein>
<accession>A0A0M0LRZ9</accession>
<keyword evidence="1" id="KW-0472">Membrane</keyword>
<keyword evidence="2" id="KW-0808">Transferase</keyword>
<dbReference type="AlphaFoldDB" id="A0A0M0LRZ9"/>
<dbReference type="OrthoDB" id="10262032at2759"/>
<dbReference type="CDD" id="cd02513">
    <property type="entry name" value="CMP-NeuAc_Synthase"/>
    <property type="match status" value="1"/>
</dbReference>
<dbReference type="Proteomes" id="UP000037460">
    <property type="component" value="Unassembled WGS sequence"/>
</dbReference>
<dbReference type="InterPro" id="IPR003329">
    <property type="entry name" value="Cytidylyl_trans"/>
</dbReference>
<dbReference type="GO" id="GO:0008781">
    <property type="term" value="F:N-acylneuraminate cytidylyltransferase activity"/>
    <property type="evidence" value="ECO:0007669"/>
    <property type="project" value="TreeGrafter"/>
</dbReference>
<gene>
    <name evidence="2" type="ORF">Ctob_016417</name>
</gene>
<proteinExistence type="predicted"/>
<feature type="transmembrane region" description="Helical" evidence="1">
    <location>
        <begin position="267"/>
        <end position="286"/>
    </location>
</feature>
<dbReference type="InterPro" id="IPR029044">
    <property type="entry name" value="Nucleotide-diphossugar_trans"/>
</dbReference>
<dbReference type="SUPFAM" id="SSF53448">
    <property type="entry name" value="Nucleotide-diphospho-sugar transferases"/>
    <property type="match status" value="1"/>
</dbReference>
<evidence type="ECO:0000313" key="3">
    <source>
        <dbReference type="Proteomes" id="UP000037460"/>
    </source>
</evidence>
<name>A0A0M0LRZ9_9EUKA</name>